<dbReference type="Pfam" id="PF00536">
    <property type="entry name" value="SAM_1"/>
    <property type="match status" value="1"/>
</dbReference>
<name>A0A6P3QPU9_PTEVA</name>
<dbReference type="CDD" id="cd09578">
    <property type="entry name" value="SAM_Scm"/>
    <property type="match status" value="1"/>
</dbReference>
<comment type="similarity">
    <text evidence="2">Belongs to the SCM family.</text>
</comment>
<dbReference type="SUPFAM" id="SSF47769">
    <property type="entry name" value="SAM/Pointed domain"/>
    <property type="match status" value="1"/>
</dbReference>
<evidence type="ECO:0000256" key="8">
    <source>
        <dbReference type="ARBA" id="ARBA00037060"/>
    </source>
</evidence>
<dbReference type="InterPro" id="IPR013761">
    <property type="entry name" value="SAM/pointed_sf"/>
</dbReference>
<evidence type="ECO:0000256" key="7">
    <source>
        <dbReference type="ARBA" id="ARBA00023242"/>
    </source>
</evidence>
<organism evidence="12 13">
    <name type="scientific">Pteropus vampyrus</name>
    <name type="common">Large flying fox</name>
    <dbReference type="NCBI Taxonomy" id="132908"/>
    <lineage>
        <taxon>Eukaryota</taxon>
        <taxon>Metazoa</taxon>
        <taxon>Chordata</taxon>
        <taxon>Craniata</taxon>
        <taxon>Vertebrata</taxon>
        <taxon>Euteleostomi</taxon>
        <taxon>Mammalia</taxon>
        <taxon>Eutheria</taxon>
        <taxon>Laurasiatheria</taxon>
        <taxon>Chiroptera</taxon>
        <taxon>Yinpterochiroptera</taxon>
        <taxon>Pteropodoidea</taxon>
        <taxon>Pteropodidae</taxon>
        <taxon>Pteropodinae</taxon>
        <taxon>Pteropus</taxon>
    </lineage>
</organism>
<dbReference type="RefSeq" id="XP_011361293.1">
    <property type="nucleotide sequence ID" value="XM_011362991.2"/>
</dbReference>
<dbReference type="Gene3D" id="1.10.150.50">
    <property type="entry name" value="Transcription Factor, Ets-1"/>
    <property type="match status" value="1"/>
</dbReference>
<feature type="compositionally biased region" description="Polar residues" evidence="10">
    <location>
        <begin position="149"/>
        <end position="165"/>
    </location>
</feature>
<evidence type="ECO:0000313" key="13">
    <source>
        <dbReference type="RefSeq" id="XP_011361293.1"/>
    </source>
</evidence>
<gene>
    <name evidence="13" type="primary">SCML1</name>
</gene>
<protein>
    <recommendedName>
        <fullName evidence="9">Sex comb on midleg-like protein 1</fullName>
    </recommendedName>
</protein>
<keyword evidence="12" id="KW-1185">Reference proteome</keyword>
<dbReference type="AlphaFoldDB" id="A0A6P3QPU9"/>
<dbReference type="InterPro" id="IPR001660">
    <property type="entry name" value="SAM"/>
</dbReference>
<dbReference type="GO" id="GO:0005634">
    <property type="term" value="C:nucleus"/>
    <property type="evidence" value="ECO:0007669"/>
    <property type="project" value="UniProtKB-SubCell"/>
</dbReference>
<evidence type="ECO:0000313" key="12">
    <source>
        <dbReference type="Proteomes" id="UP000515202"/>
    </source>
</evidence>
<keyword evidence="4" id="KW-0597">Phosphoprotein</keyword>
<dbReference type="InterPro" id="IPR047531">
    <property type="entry name" value="SAM_Scm-like"/>
</dbReference>
<dbReference type="Proteomes" id="UP000515202">
    <property type="component" value="Unplaced"/>
</dbReference>
<evidence type="ECO:0000259" key="11">
    <source>
        <dbReference type="PROSITE" id="PS50105"/>
    </source>
</evidence>
<keyword evidence="6" id="KW-0804">Transcription</keyword>
<evidence type="ECO:0000256" key="2">
    <source>
        <dbReference type="ARBA" id="ARBA00008469"/>
    </source>
</evidence>
<dbReference type="SMART" id="SM00454">
    <property type="entry name" value="SAM"/>
    <property type="match status" value="1"/>
</dbReference>
<proteinExistence type="inferred from homology"/>
<feature type="compositionally biased region" description="Low complexity" evidence="10">
    <location>
        <begin position="128"/>
        <end position="145"/>
    </location>
</feature>
<feature type="region of interest" description="Disordered" evidence="10">
    <location>
        <begin position="206"/>
        <end position="226"/>
    </location>
</feature>
<dbReference type="OrthoDB" id="5912862at2759"/>
<dbReference type="PANTHER" id="PTHR47305">
    <property type="entry name" value="BEN DOMAIN-CONTAINING PROTEIN 2"/>
    <property type="match status" value="1"/>
</dbReference>
<feature type="domain" description="SAM" evidence="11">
    <location>
        <begin position="304"/>
        <end position="370"/>
    </location>
</feature>
<keyword evidence="7" id="KW-0539">Nucleus</keyword>
<evidence type="ECO:0000256" key="3">
    <source>
        <dbReference type="ARBA" id="ARBA00022491"/>
    </source>
</evidence>
<feature type="region of interest" description="Disordered" evidence="10">
    <location>
        <begin position="120"/>
        <end position="188"/>
    </location>
</feature>
<evidence type="ECO:0000256" key="10">
    <source>
        <dbReference type="SAM" id="MobiDB-lite"/>
    </source>
</evidence>
<sequence>MSSCSSDVDVVRTRISACDDDNNSVLYAFEPNTTCVNDQGSVQSEASFVEEQPNTIQDVLTQCQDIHTAVQNLDKKFDIINGKVSKIHRVRVKSLWQTRKPLGYAYKKYNYLITRKTRVQKTKKKELSTSPSSTSYPISYSPTSPVARPQNSQINDIGSPYQSEGSPDRDQESLYQDQELSLSQSPSIPSVFTNSYQSYYSPSEATQSCPNLPFSSPGAQSTSSLLSAQPSIALSAPALDHDIPSPAQDPEMMAYPSLLEDKSLDHTPPPSFCDPTGFSECAPGSPVEIDPGMLKQGSDDPSSWSIEDVILFLKHMDPQISDSLADLFRQHDIDGKALLLLNSDMMIKYMGLKLGTAVKLCHYIEKLKEENNMTPEKSFM</sequence>
<keyword evidence="3" id="KW-0678">Repressor</keyword>
<keyword evidence="5" id="KW-0805">Transcription regulation</keyword>
<dbReference type="PANTHER" id="PTHR47305:SF2">
    <property type="entry name" value="SAM DOMAIN-CONTAINING PROTEIN"/>
    <property type="match status" value="1"/>
</dbReference>
<dbReference type="KEGG" id="pvp:105294016"/>
<dbReference type="CTD" id="6322"/>
<accession>A0A6P3QPU9</accession>
<feature type="compositionally biased region" description="Polar residues" evidence="10">
    <location>
        <begin position="173"/>
        <end position="188"/>
    </location>
</feature>
<dbReference type="GeneID" id="105294016"/>
<evidence type="ECO:0000256" key="4">
    <source>
        <dbReference type="ARBA" id="ARBA00022553"/>
    </source>
</evidence>
<evidence type="ECO:0000256" key="6">
    <source>
        <dbReference type="ARBA" id="ARBA00023163"/>
    </source>
</evidence>
<comment type="function">
    <text evidence="8">Putative Polycomb group (PcG) protein. PcG proteins act by forming multiprotein complexes, which are required to maintain the transcriptionally repressive state of homeotic genes throughout development. May be involved in spermatogenesis during sexual maturation.</text>
</comment>
<evidence type="ECO:0000256" key="1">
    <source>
        <dbReference type="ARBA" id="ARBA00004123"/>
    </source>
</evidence>
<evidence type="ECO:0000256" key="9">
    <source>
        <dbReference type="ARBA" id="ARBA00040639"/>
    </source>
</evidence>
<reference evidence="13" key="1">
    <citation type="submission" date="2025-08" db="UniProtKB">
        <authorList>
            <consortium name="RefSeq"/>
        </authorList>
    </citation>
    <scope>IDENTIFICATION</scope>
    <source>
        <tissue evidence="13">Kidney</tissue>
    </source>
</reference>
<dbReference type="PROSITE" id="PS50105">
    <property type="entry name" value="SAM_DOMAIN"/>
    <property type="match status" value="1"/>
</dbReference>
<comment type="subcellular location">
    <subcellularLocation>
        <location evidence="1">Nucleus</location>
    </subcellularLocation>
</comment>
<evidence type="ECO:0000256" key="5">
    <source>
        <dbReference type="ARBA" id="ARBA00023015"/>
    </source>
</evidence>